<dbReference type="EMBL" id="CALTRL010004442">
    <property type="protein sequence ID" value="CAH7683082.1"/>
    <property type="molecule type" value="Genomic_DNA"/>
</dbReference>
<sequence>LPNPQSLKAQGKMIRHVPLKFYSYNTRGILSKQWNKHISIMYRSPLQYSNQEYNTIFVATSNIESALKLCATVVEELNTVCSTGFQALNSSLNEYVWIIPVILLFMNYSIMHAEISSTIFIGHSQNCVQVCNNLHFMSSTSCFDGHKDTPVEVLHLVLLEIIKHLYHDLIGGLSADKKEVSIAMLQSFDTLTLISHR</sequence>
<evidence type="ECO:0000313" key="1">
    <source>
        <dbReference type="EMBL" id="CAH7683082.1"/>
    </source>
</evidence>
<reference evidence="1" key="1">
    <citation type="submission" date="2022-06" db="EMBL/GenBank/DDBJ databases">
        <authorList>
            <consortium name="SYNGENTA / RWTH Aachen University"/>
        </authorList>
    </citation>
    <scope>NUCLEOTIDE SEQUENCE</scope>
</reference>
<dbReference type="AlphaFoldDB" id="A0AAV0BBC5"/>
<gene>
    <name evidence="1" type="ORF">PPACK8108_LOCUS16371</name>
</gene>
<dbReference type="PANTHER" id="PTHR31912">
    <property type="entry name" value="IP13529P"/>
    <property type="match status" value="1"/>
</dbReference>
<comment type="caution">
    <text evidence="1">The sequence shown here is derived from an EMBL/GenBank/DDBJ whole genome shotgun (WGS) entry which is preliminary data.</text>
</comment>
<organism evidence="1 2">
    <name type="scientific">Phakopsora pachyrhizi</name>
    <name type="common">Asian soybean rust disease fungus</name>
    <dbReference type="NCBI Taxonomy" id="170000"/>
    <lineage>
        <taxon>Eukaryota</taxon>
        <taxon>Fungi</taxon>
        <taxon>Dikarya</taxon>
        <taxon>Basidiomycota</taxon>
        <taxon>Pucciniomycotina</taxon>
        <taxon>Pucciniomycetes</taxon>
        <taxon>Pucciniales</taxon>
        <taxon>Phakopsoraceae</taxon>
        <taxon>Phakopsora</taxon>
    </lineage>
</organism>
<name>A0AAV0BBC5_PHAPC</name>
<dbReference type="Proteomes" id="UP001153365">
    <property type="component" value="Unassembled WGS sequence"/>
</dbReference>
<accession>A0AAV0BBC5</accession>
<dbReference type="PANTHER" id="PTHR31912:SF34">
    <property type="entry name" value="NOTOCHORD-RELATED PROTEIN"/>
    <property type="match status" value="1"/>
</dbReference>
<protein>
    <submittedName>
        <fullName evidence="1">Uncharacterized protein</fullName>
    </submittedName>
</protein>
<feature type="non-terminal residue" evidence="1">
    <location>
        <position position="1"/>
    </location>
</feature>
<evidence type="ECO:0000313" key="2">
    <source>
        <dbReference type="Proteomes" id="UP001153365"/>
    </source>
</evidence>
<proteinExistence type="predicted"/>
<keyword evidence="2" id="KW-1185">Reference proteome</keyword>